<keyword evidence="7" id="KW-0812">Transmembrane</keyword>
<evidence type="ECO:0000313" key="9">
    <source>
        <dbReference type="EMBL" id="GEM90090.1"/>
    </source>
</evidence>
<dbReference type="GO" id="GO:0020037">
    <property type="term" value="F:heme binding"/>
    <property type="evidence" value="ECO:0007669"/>
    <property type="project" value="InterPro"/>
</dbReference>
<evidence type="ECO:0000256" key="7">
    <source>
        <dbReference type="SAM" id="Phobius"/>
    </source>
</evidence>
<sequence>MDIVRVEVYMDDASEPLVVVTEPPFNVRLDPAEMGEGEHVLTVVTHYQGGAKDHHQYVFEVSHENNVFAGHISQAPLRAPVEVELVDEVERENPKAPSPVLYGLLPVLLFLLVVVVAWYIAVRAESATVDQPTTVQKIARSVAAAAPTAKAGAVDGAGLYAANCASCHGKDGEGMGTVFPALAGNDALADADFVIRAVLNGVPGTAMPAFGGRFSDEEVAAVVSHVRTSWGNAYGAVDAARVAALR</sequence>
<keyword evidence="3 6" id="KW-0479">Metal-binding</keyword>
<feature type="transmembrane region" description="Helical" evidence="7">
    <location>
        <begin position="100"/>
        <end position="121"/>
    </location>
</feature>
<dbReference type="EMBL" id="BJXN01000009">
    <property type="protein sequence ID" value="GEM90090.1"/>
    <property type="molecule type" value="Genomic_DNA"/>
</dbReference>
<gene>
    <name evidence="9" type="ORF">ODE01S_15240</name>
</gene>
<keyword evidence="7" id="KW-1133">Transmembrane helix</keyword>
<evidence type="ECO:0000259" key="8">
    <source>
        <dbReference type="PROSITE" id="PS51007"/>
    </source>
</evidence>
<dbReference type="PANTHER" id="PTHR35008">
    <property type="entry name" value="BLL4482 PROTEIN-RELATED"/>
    <property type="match status" value="1"/>
</dbReference>
<dbReference type="Gene3D" id="1.10.760.10">
    <property type="entry name" value="Cytochrome c-like domain"/>
    <property type="match status" value="1"/>
</dbReference>
<dbReference type="OrthoDB" id="893153at2"/>
<evidence type="ECO:0000256" key="4">
    <source>
        <dbReference type="ARBA" id="ARBA00022982"/>
    </source>
</evidence>
<keyword evidence="7" id="KW-0472">Membrane</keyword>
<organism evidence="9 10">
    <name type="scientific">Oceanithermus desulfurans NBRC 100063</name>
    <dbReference type="NCBI Taxonomy" id="1227550"/>
    <lineage>
        <taxon>Bacteria</taxon>
        <taxon>Thermotogati</taxon>
        <taxon>Deinococcota</taxon>
        <taxon>Deinococci</taxon>
        <taxon>Thermales</taxon>
        <taxon>Thermaceae</taxon>
        <taxon>Oceanithermus</taxon>
    </lineage>
</organism>
<evidence type="ECO:0000256" key="3">
    <source>
        <dbReference type="ARBA" id="ARBA00022723"/>
    </source>
</evidence>
<name>A0A511RKC1_9DEIN</name>
<dbReference type="InterPro" id="IPR009056">
    <property type="entry name" value="Cyt_c-like_dom"/>
</dbReference>
<accession>A0A511RKC1</accession>
<comment type="caution">
    <text evidence="9">The sequence shown here is derived from an EMBL/GenBank/DDBJ whole genome shotgun (WGS) entry which is preliminary data.</text>
</comment>
<evidence type="ECO:0000256" key="6">
    <source>
        <dbReference type="PROSITE-ProRule" id="PRU00433"/>
    </source>
</evidence>
<dbReference type="GO" id="GO:0005506">
    <property type="term" value="F:iron ion binding"/>
    <property type="evidence" value="ECO:0007669"/>
    <property type="project" value="InterPro"/>
</dbReference>
<dbReference type="PRINTS" id="PR00605">
    <property type="entry name" value="CYTCHROMECIC"/>
</dbReference>
<dbReference type="PANTHER" id="PTHR35008:SF8">
    <property type="entry name" value="ALCOHOL DEHYDROGENASE CYTOCHROME C SUBUNIT"/>
    <property type="match status" value="1"/>
</dbReference>
<dbReference type="AlphaFoldDB" id="A0A511RKC1"/>
<dbReference type="GO" id="GO:0009055">
    <property type="term" value="F:electron transfer activity"/>
    <property type="evidence" value="ECO:0007669"/>
    <property type="project" value="InterPro"/>
</dbReference>
<dbReference type="InterPro" id="IPR008168">
    <property type="entry name" value="Cyt_C_IC"/>
</dbReference>
<keyword evidence="2 6" id="KW-0349">Heme</keyword>
<evidence type="ECO:0000256" key="1">
    <source>
        <dbReference type="ARBA" id="ARBA00022448"/>
    </source>
</evidence>
<dbReference type="PROSITE" id="PS51007">
    <property type="entry name" value="CYTC"/>
    <property type="match status" value="1"/>
</dbReference>
<dbReference type="InterPro" id="IPR036909">
    <property type="entry name" value="Cyt_c-like_dom_sf"/>
</dbReference>
<feature type="domain" description="Cytochrome c" evidence="8">
    <location>
        <begin position="151"/>
        <end position="230"/>
    </location>
</feature>
<protein>
    <recommendedName>
        <fullName evidence="8">Cytochrome c domain-containing protein</fullName>
    </recommendedName>
</protein>
<reference evidence="9 10" key="1">
    <citation type="submission" date="2019-07" db="EMBL/GenBank/DDBJ databases">
        <title>Whole genome shotgun sequence of Oceanithermus desulfurans NBRC 100063.</title>
        <authorList>
            <person name="Hosoyama A."/>
            <person name="Uohara A."/>
            <person name="Ohji S."/>
            <person name="Ichikawa N."/>
        </authorList>
    </citation>
    <scope>NUCLEOTIDE SEQUENCE [LARGE SCALE GENOMIC DNA]</scope>
    <source>
        <strain evidence="9 10">NBRC 100063</strain>
    </source>
</reference>
<dbReference type="Pfam" id="PF13442">
    <property type="entry name" value="Cytochrome_CBB3"/>
    <property type="match status" value="1"/>
</dbReference>
<dbReference type="Proteomes" id="UP000321827">
    <property type="component" value="Unassembled WGS sequence"/>
</dbReference>
<keyword evidence="1" id="KW-0813">Transport</keyword>
<keyword evidence="5 6" id="KW-0408">Iron</keyword>
<evidence type="ECO:0000256" key="5">
    <source>
        <dbReference type="ARBA" id="ARBA00023004"/>
    </source>
</evidence>
<evidence type="ECO:0000313" key="10">
    <source>
        <dbReference type="Proteomes" id="UP000321827"/>
    </source>
</evidence>
<dbReference type="RefSeq" id="WP_147147523.1">
    <property type="nucleotide sequence ID" value="NZ_BJXN01000009.1"/>
</dbReference>
<dbReference type="SUPFAM" id="SSF46626">
    <property type="entry name" value="Cytochrome c"/>
    <property type="match status" value="1"/>
</dbReference>
<evidence type="ECO:0000256" key="2">
    <source>
        <dbReference type="ARBA" id="ARBA00022617"/>
    </source>
</evidence>
<proteinExistence type="predicted"/>
<dbReference type="InterPro" id="IPR051459">
    <property type="entry name" value="Cytochrome_c-type_DH"/>
</dbReference>
<keyword evidence="4" id="KW-0249">Electron transport</keyword>